<keyword evidence="6" id="KW-0519">Myristate</keyword>
<keyword evidence="11" id="KW-0449">Lipoprotein</keyword>
<evidence type="ECO:0000256" key="8">
    <source>
        <dbReference type="ARBA" id="ARBA00022989"/>
    </source>
</evidence>
<dbReference type="GO" id="GO:0039641">
    <property type="term" value="C:viral inner membrane"/>
    <property type="evidence" value="ECO:0007669"/>
    <property type="project" value="UniProtKB-KW"/>
</dbReference>
<sequence length="252" mass="28379">MGGSTSKNSFKNTTNIISNSIFNQMQSCISMLDGKNYIRVFGVGNILYHVFQDLYLSLYTSCVQKHVYEENFITNLSNQITQNLQDQEVALSQWMDAGTHDQKTDIQENIQVYLSTTLIQNCVSSLSGMYVLVVQGNGNIVANATQKQSQQIISICLQGSKQAIHTTTGITITVYQYSHYTSKNFFVFIADAISAVFTNIMVAAVLIVLFIVRFIPVFYFLHSRHRHEEEEEAVPLICNMVLQNAAVSLKFN</sequence>
<keyword evidence="7" id="KW-0735">Signal-anchor</keyword>
<organism evidence="15">
    <name type="scientific">African swine fever virus</name>
    <name type="common">ASFV</name>
    <dbReference type="NCBI Taxonomy" id="10497"/>
    <lineage>
        <taxon>Viruses</taxon>
        <taxon>Varidnaviria</taxon>
        <taxon>Bamfordvirae</taxon>
        <taxon>Nucleocytoviricota</taxon>
        <taxon>Pokkesviricetes</taxon>
        <taxon>Asfuvirales</taxon>
        <taxon>Asfarviridae</taxon>
        <taxon>Asfivirus</taxon>
        <taxon>Asfivirus haemorrhagiae</taxon>
    </lineage>
</organism>
<organismHost>
    <name type="scientific">Potamochoerus larvatus</name>
    <name type="common">Bushpig</name>
    <dbReference type="NCBI Taxonomy" id="273792"/>
</organismHost>
<keyword evidence="9" id="KW-0946">Virion</keyword>
<evidence type="ECO:0000313" key="15">
    <source>
        <dbReference type="EMBL" id="QII88988.1"/>
    </source>
</evidence>
<evidence type="ECO:0000256" key="3">
    <source>
        <dbReference type="ARBA" id="ARBA00010647"/>
    </source>
</evidence>
<evidence type="ECO:0000256" key="4">
    <source>
        <dbReference type="ARBA" id="ARBA00011830"/>
    </source>
</evidence>
<keyword evidence="5 14" id="KW-0812">Transmembrane</keyword>
<comment type="function">
    <text evidence="12">Essential for viral fusion with host endosomal membrane and core release.</text>
</comment>
<evidence type="ECO:0000256" key="5">
    <source>
        <dbReference type="ARBA" id="ARBA00022692"/>
    </source>
</evidence>
<evidence type="ECO:0000256" key="11">
    <source>
        <dbReference type="ARBA" id="ARBA00023288"/>
    </source>
</evidence>
<dbReference type="Pfam" id="PF02442">
    <property type="entry name" value="L1R_F9L"/>
    <property type="match status" value="1"/>
</dbReference>
<name>A0A6G7KUE4_ASF</name>
<organismHost>
    <name type="scientific">Ornithodoros moubata</name>
    <name type="common">Soft tick</name>
    <name type="synonym">Argasid tick</name>
    <dbReference type="NCBI Taxonomy" id="6938"/>
</organismHost>
<feature type="transmembrane region" description="Helical" evidence="14">
    <location>
        <begin position="200"/>
        <end position="221"/>
    </location>
</feature>
<comment type="similarity">
    <text evidence="3">Belongs to the asfivirus E248R family.</text>
</comment>
<evidence type="ECO:0000256" key="13">
    <source>
        <dbReference type="ARBA" id="ARBA00029557"/>
    </source>
</evidence>
<comment type="subcellular location">
    <subcellularLocation>
        <location evidence="2">Host membrane</location>
        <topology evidence="2">Single-pass type II membrane protein</topology>
    </subcellularLocation>
    <subcellularLocation>
        <location evidence="1">Virion membrane</location>
    </subcellularLocation>
</comment>
<evidence type="ECO:0000256" key="2">
    <source>
        <dbReference type="ARBA" id="ARBA00004597"/>
    </source>
</evidence>
<dbReference type="GO" id="GO:0055036">
    <property type="term" value="C:virion membrane"/>
    <property type="evidence" value="ECO:0007669"/>
    <property type="project" value="UniProtKB-SubCell"/>
</dbReference>
<proteinExistence type="inferred from homology"/>
<dbReference type="EMBL" id="MN641877">
    <property type="protein sequence ID" value="QII88988.1"/>
    <property type="molecule type" value="Genomic_DNA"/>
</dbReference>
<dbReference type="GO" id="GO:0033644">
    <property type="term" value="C:host cell membrane"/>
    <property type="evidence" value="ECO:0007669"/>
    <property type="project" value="UniProtKB-SubCell"/>
</dbReference>
<evidence type="ECO:0000256" key="9">
    <source>
        <dbReference type="ARBA" id="ARBA00023073"/>
    </source>
</evidence>
<protein>
    <recommendedName>
        <fullName evidence="13">Inner membrane protein pE248R</fullName>
    </recommendedName>
</protein>
<organismHost>
    <name type="scientific">Phacochoerus aethiopicus</name>
    <name type="common">Warthog</name>
    <dbReference type="NCBI Taxonomy" id="85517"/>
</organismHost>
<keyword evidence="10 14" id="KW-0472">Membrane</keyword>
<gene>
    <name evidence="15" type="primary">E248R</name>
</gene>
<comment type="subunit">
    <text evidence="4">Interacts with A151R.</text>
</comment>
<evidence type="ECO:0000256" key="7">
    <source>
        <dbReference type="ARBA" id="ARBA00022968"/>
    </source>
</evidence>
<evidence type="ECO:0000256" key="10">
    <source>
        <dbReference type="ARBA" id="ARBA00023136"/>
    </source>
</evidence>
<organismHost>
    <name type="scientific">Ornithodoros</name>
    <name type="common">relapsing fever ticks</name>
    <dbReference type="NCBI Taxonomy" id="6937"/>
</organismHost>
<accession>A0A6G7KUE4</accession>
<organismHost>
    <name type="scientific">Sus scrofa</name>
    <name type="common">Pig</name>
    <dbReference type="NCBI Taxonomy" id="9823"/>
</organismHost>
<evidence type="ECO:0000256" key="1">
    <source>
        <dbReference type="ARBA" id="ARBA00004182"/>
    </source>
</evidence>
<evidence type="ECO:0000256" key="14">
    <source>
        <dbReference type="SAM" id="Phobius"/>
    </source>
</evidence>
<organismHost>
    <name type="scientific">Phacochoerus africanus</name>
    <name type="common">Warthog</name>
    <dbReference type="NCBI Taxonomy" id="41426"/>
</organismHost>
<reference evidence="15" key="1">
    <citation type="submission" date="2019-11" db="EMBL/GenBank/DDBJ databases">
        <authorList>
            <person name="Ndlovu S.S."/>
            <person name="Carulei O."/>
        </authorList>
    </citation>
    <scope>NUCLEOTIDE SEQUENCE [LARGE SCALE GENOMIC DNA]</scope>
    <source>
        <strain evidence="15">RSA_2_2004</strain>
    </source>
</reference>
<evidence type="ECO:0000256" key="6">
    <source>
        <dbReference type="ARBA" id="ARBA00022707"/>
    </source>
</evidence>
<keyword evidence="8 14" id="KW-1133">Transmembrane helix</keyword>
<evidence type="ECO:0000256" key="12">
    <source>
        <dbReference type="ARBA" id="ARBA00029403"/>
    </source>
</evidence>
<keyword evidence="9" id="KW-1231">Capsid inner membrane protein</keyword>
<dbReference type="InterPro" id="IPR003472">
    <property type="entry name" value="Virion_mem_poxvirus_L1"/>
</dbReference>